<evidence type="ECO:0000313" key="1">
    <source>
        <dbReference type="EMBL" id="PWN52479.1"/>
    </source>
</evidence>
<evidence type="ECO:0000313" key="2">
    <source>
        <dbReference type="Proteomes" id="UP000245626"/>
    </source>
</evidence>
<sequence length="843" mass="93567">MGGGGGGAGGRRKPVPRTHSSTTRIKPLPMVTTNGSPNVIFDLHPQGPVPDVGSARDGGGGGGEGVPMVRHPRRRLLPGRSYEKLDSKSRRNPRNEKQGLEDSIRTREERVYDQQEDSSPIGTFGVPQGGQGWSKDFGPSGEDGEEDRERFIRVGARIERKGKGFTPDSISPLIARRSRRSPVGEGCCCGGGGGEGLKRWVRGGKGKVQGQGRIDLESEGEDEEEEEEEEEEEDVASIMDATEDISLFPTQALNANSDQPPSRSAFLRVGCREELGEPTTEGLHHPSPTNTAVRSSQASRTTAAMRFGKSVGSSIGIFEDSYCPHGTVPTWFGSTGYRHEPDVSDRGFVPSSSSTEGVPDQVASTTPCLAIPAGEGDQFPRQKVPRRSNRKSHSTLSRKRKEVDQDVRATTWSRTTKVRVEYTIPLEPESEKVRSSDERKAIREAETILDQVRNWTSQAPPRTRSDLRWVDQGRLDELMKRLKGTSSSSSSKPSVSGKESLLLIDPKPPPCRIDVWRESRCRDANHETRRRVCLKELKEWGEEETEGEEGWSGEEGIESLEEFQHSLEDVSGKGPDDSEVGGTNRETLGYRRREDGEEEQGTKPNETLEEEVGRRREEEREDPILDDQVSPNPTWKIPTREEEDPLGGLSLVPPEIQDPPLYCPYRGGLKKLLEKTKRVQSLASFQQQVVKILIPVRGNPLGGERAKLVSGASLSLQDQVEPCKKRHEPGGGCREIRWTEKSLERFKISLDRPLDPYLGRVLAIHHHREGFGSDLLEHLSVLCPFKDWLRVRNRILRILPSKLDPEEEGGRGSGTFPFQDANYPPSPVRLLLCDSFGRPLVAI</sequence>
<proteinExistence type="predicted"/>
<reference evidence="1 2" key="1">
    <citation type="journal article" date="2018" name="Mol. Biol. Evol.">
        <title>Broad Genomic Sampling Reveals a Smut Pathogenic Ancestry of the Fungal Clade Ustilaginomycotina.</title>
        <authorList>
            <person name="Kijpornyongpan T."/>
            <person name="Mondo S.J."/>
            <person name="Barry K."/>
            <person name="Sandor L."/>
            <person name="Lee J."/>
            <person name="Lipzen A."/>
            <person name="Pangilinan J."/>
            <person name="LaButti K."/>
            <person name="Hainaut M."/>
            <person name="Henrissat B."/>
            <person name="Grigoriev I.V."/>
            <person name="Spatafora J.W."/>
            <person name="Aime M.C."/>
        </authorList>
    </citation>
    <scope>NUCLEOTIDE SEQUENCE [LARGE SCALE GENOMIC DNA]</scope>
    <source>
        <strain evidence="1 2">SA 807</strain>
    </source>
</reference>
<name>A0ACD0P3G0_9BASI</name>
<dbReference type="EMBL" id="KZ819775">
    <property type="protein sequence ID" value="PWN52479.1"/>
    <property type="molecule type" value="Genomic_DNA"/>
</dbReference>
<keyword evidence="2" id="KW-1185">Reference proteome</keyword>
<dbReference type="Proteomes" id="UP000245626">
    <property type="component" value="Unassembled WGS sequence"/>
</dbReference>
<gene>
    <name evidence="1" type="ORF">IE53DRAFT_385091</name>
</gene>
<accession>A0ACD0P3G0</accession>
<organism evidence="1 2">
    <name type="scientific">Violaceomyces palustris</name>
    <dbReference type="NCBI Taxonomy" id="1673888"/>
    <lineage>
        <taxon>Eukaryota</taxon>
        <taxon>Fungi</taxon>
        <taxon>Dikarya</taxon>
        <taxon>Basidiomycota</taxon>
        <taxon>Ustilaginomycotina</taxon>
        <taxon>Ustilaginomycetes</taxon>
        <taxon>Violaceomycetales</taxon>
        <taxon>Violaceomycetaceae</taxon>
        <taxon>Violaceomyces</taxon>
    </lineage>
</organism>
<protein>
    <submittedName>
        <fullName evidence="1">Uncharacterized protein</fullName>
    </submittedName>
</protein>